<reference evidence="1" key="1">
    <citation type="submission" date="2020-05" db="EMBL/GenBank/DDBJ databases">
        <title>Large-scale comparative analyses of tick genomes elucidate their genetic diversity and vector capacities.</title>
        <authorList>
            <person name="Jia N."/>
            <person name="Wang J."/>
            <person name="Shi W."/>
            <person name="Du L."/>
            <person name="Sun Y."/>
            <person name="Zhan W."/>
            <person name="Jiang J."/>
            <person name="Wang Q."/>
            <person name="Zhang B."/>
            <person name="Ji P."/>
            <person name="Sakyi L.B."/>
            <person name="Cui X."/>
            <person name="Yuan T."/>
            <person name="Jiang B."/>
            <person name="Yang W."/>
            <person name="Lam T.T.-Y."/>
            <person name="Chang Q."/>
            <person name="Ding S."/>
            <person name="Wang X."/>
            <person name="Zhu J."/>
            <person name="Ruan X."/>
            <person name="Zhao L."/>
            <person name="Wei J."/>
            <person name="Que T."/>
            <person name="Du C."/>
            <person name="Cheng J."/>
            <person name="Dai P."/>
            <person name="Han X."/>
            <person name="Huang E."/>
            <person name="Gao Y."/>
            <person name="Liu J."/>
            <person name="Shao H."/>
            <person name="Ye R."/>
            <person name="Li L."/>
            <person name="Wei W."/>
            <person name="Wang X."/>
            <person name="Wang C."/>
            <person name="Yang T."/>
            <person name="Huo Q."/>
            <person name="Li W."/>
            <person name="Guo W."/>
            <person name="Chen H."/>
            <person name="Zhou L."/>
            <person name="Ni X."/>
            <person name="Tian J."/>
            <person name="Zhou Y."/>
            <person name="Sheng Y."/>
            <person name="Liu T."/>
            <person name="Pan Y."/>
            <person name="Xia L."/>
            <person name="Li J."/>
            <person name="Zhao F."/>
            <person name="Cao W."/>
        </authorList>
    </citation>
    <scope>NUCLEOTIDE SEQUENCE</scope>
    <source>
        <strain evidence="1">Dsil-2018</strain>
    </source>
</reference>
<dbReference type="EMBL" id="CM023479">
    <property type="protein sequence ID" value="KAH7974953.1"/>
    <property type="molecule type" value="Genomic_DNA"/>
</dbReference>
<evidence type="ECO:0000313" key="2">
    <source>
        <dbReference type="Proteomes" id="UP000821865"/>
    </source>
</evidence>
<proteinExistence type="predicted"/>
<accession>A0ACB8DRG3</accession>
<keyword evidence="2" id="KW-1185">Reference proteome</keyword>
<organism evidence="1 2">
    <name type="scientific">Dermacentor silvarum</name>
    <name type="common">Tick</name>
    <dbReference type="NCBI Taxonomy" id="543639"/>
    <lineage>
        <taxon>Eukaryota</taxon>
        <taxon>Metazoa</taxon>
        <taxon>Ecdysozoa</taxon>
        <taxon>Arthropoda</taxon>
        <taxon>Chelicerata</taxon>
        <taxon>Arachnida</taxon>
        <taxon>Acari</taxon>
        <taxon>Parasitiformes</taxon>
        <taxon>Ixodida</taxon>
        <taxon>Ixodoidea</taxon>
        <taxon>Ixodidae</taxon>
        <taxon>Rhipicephalinae</taxon>
        <taxon>Dermacentor</taxon>
    </lineage>
</organism>
<sequence>MKLRELVPTVKVDSGLELTGCAPIGRYIAEQSEKGRTVLGKDAQERALIQQWLEYVAIRCEHGTLSSDTAHSILQELDSYLADRCFFVGISLTLADVFLYYSLHPTVLSLTFKEKEKYGHLCRWFDLESDVSFSLFYPTNSRNEVAQPTASVWTEDVVILGAFGNDTSQGSSIAASLTIFERDVWIMLGVCLLVLGLITSLAPGSSKTFISRLVGNLLMLSRSMCLQAIHGSPQSSSSRVVVATWWLAMLVFANVFNGKMKAGLTVRHKSGHRIDSAAQLASREDVRVYMLRGPAYPLLLAHGRKLKTRERKAQLSPNDHDRKVYRKLKPGSLVPYRRLWSADVLDQMVAGKAVIIGDRTTLLYHAAQRCHRYPHHEFYLGRERLFSHPMVVYYSRDNVRFIMNAWERRRARLTEAGVVLKWHDQTVSSGGDFSRCPRVDVGEQDTLHFDHLHSVFLLLLTGHGLALAALVAEVPAAALVQRCGRTGNASHVEAARPPARISRGLVRARTLKDATVIVTEDP</sequence>
<name>A0ACB8DRG3_DERSI</name>
<comment type="caution">
    <text evidence="1">The sequence shown here is derived from an EMBL/GenBank/DDBJ whole genome shotgun (WGS) entry which is preliminary data.</text>
</comment>
<evidence type="ECO:0000313" key="1">
    <source>
        <dbReference type="EMBL" id="KAH7974953.1"/>
    </source>
</evidence>
<protein>
    <submittedName>
        <fullName evidence="1">Uncharacterized protein</fullName>
    </submittedName>
</protein>
<dbReference type="Proteomes" id="UP000821865">
    <property type="component" value="Chromosome 10"/>
</dbReference>
<gene>
    <name evidence="1" type="ORF">HPB49_022045</name>
</gene>